<dbReference type="Proteomes" id="UP000295758">
    <property type="component" value="Unassembled WGS sequence"/>
</dbReference>
<proteinExistence type="predicted"/>
<evidence type="ECO:0000313" key="12">
    <source>
        <dbReference type="Proteomes" id="UP000324896"/>
    </source>
</evidence>
<dbReference type="Proteomes" id="UP000247389">
    <property type="component" value="Unassembled WGS sequence"/>
</dbReference>
<keyword evidence="2" id="KW-0489">Methyltransferase</keyword>
<dbReference type="GO" id="GO:0008168">
    <property type="term" value="F:methyltransferase activity"/>
    <property type="evidence" value="ECO:0007669"/>
    <property type="project" value="UniProtKB-KW"/>
</dbReference>
<dbReference type="AlphaFoldDB" id="A0A1G6IXH7"/>
<accession>A0A1G6IXH7</accession>
<evidence type="ECO:0000313" key="5">
    <source>
        <dbReference type="EMBL" id="SES80203.1"/>
    </source>
</evidence>
<reference evidence="6 11" key="4">
    <citation type="submission" date="2019-03" db="EMBL/GenBank/DDBJ databases">
        <title>Deep subsurface shale carbon reservoir microbial communities from Ohio and West Virginia, USA.</title>
        <authorList>
            <person name="Wrighton K."/>
        </authorList>
    </citation>
    <scope>NUCLEOTIDE SEQUENCE [LARGE SCALE GENOMIC DNA]</scope>
    <source>
        <strain evidence="6 11">UTICA-S4D12</strain>
    </source>
</reference>
<evidence type="ECO:0000313" key="1">
    <source>
        <dbReference type="EMBL" id="PXV70099.1"/>
    </source>
</evidence>
<dbReference type="Proteomes" id="UP000324896">
    <property type="component" value="Unassembled WGS sequence"/>
</dbReference>
<dbReference type="EMBL" id="FMYT01000002">
    <property type="protein sequence ID" value="SDC11252.1"/>
    <property type="molecule type" value="Genomic_DNA"/>
</dbReference>
<reference evidence="4 8" key="2">
    <citation type="submission" date="2016-10" db="EMBL/GenBank/DDBJ databases">
        <authorList>
            <person name="de Groot N.N."/>
        </authorList>
    </citation>
    <scope>NUCLEOTIDE SEQUENCE [LARGE SCALE GENOMIC DNA]</scope>
    <source>
        <strain evidence="4 8">WG7</strain>
    </source>
</reference>
<dbReference type="Proteomes" id="UP000198945">
    <property type="component" value="Unassembled WGS sequence"/>
</dbReference>
<dbReference type="EMBL" id="QICM01000001">
    <property type="protein sequence ID" value="PXV70099.1"/>
    <property type="molecule type" value="Genomic_DNA"/>
</dbReference>
<dbReference type="RefSeq" id="WP_089716738.1">
    <property type="nucleotide sequence ID" value="NZ_FMYT01000002.1"/>
</dbReference>
<evidence type="ECO:0000313" key="3">
    <source>
        <dbReference type="EMBL" id="SDF24747.1"/>
    </source>
</evidence>
<dbReference type="EMBL" id="FNBJ01000008">
    <property type="protein sequence ID" value="SDF24747.1"/>
    <property type="molecule type" value="Genomic_DNA"/>
</dbReference>
<evidence type="ECO:0000313" key="9">
    <source>
        <dbReference type="Proteomes" id="UP000199519"/>
    </source>
</evidence>
<organism evidence="2 12">
    <name type="scientific">Halanaerobium congolense</name>
    <dbReference type="NCBI Taxonomy" id="54121"/>
    <lineage>
        <taxon>Bacteria</taxon>
        <taxon>Bacillati</taxon>
        <taxon>Bacillota</taxon>
        <taxon>Clostridia</taxon>
        <taxon>Halanaerobiales</taxon>
        <taxon>Halanaerobiaceae</taxon>
        <taxon>Halanaerobium</taxon>
    </lineage>
</organism>
<keyword evidence="2" id="KW-0808">Transferase</keyword>
<sequence length="211" mass="24842">MSCKICGSNDLEEIENKDTYYFCNNCEVIFIDSTEIVSPEAEKERYQGHDNNHQNDGYVKMFRKFISNLLEPNIDFEAVKDVLDFGCGPGPVLADLLREKKFNVDQYDPYFFPEKKFKNKKYDLITSTEVFEHFSDPIKEMELLTSHLKKGSYLAVMTSLHPGPENFADWWYKWDPTHIVFYNEITFNKIASIFDLEIVDIDFEKYILFKA</sequence>
<dbReference type="GO" id="GO:0032259">
    <property type="term" value="P:methylation"/>
    <property type="evidence" value="ECO:0007669"/>
    <property type="project" value="UniProtKB-KW"/>
</dbReference>
<reference evidence="1 10" key="3">
    <citation type="submission" date="2018-04" db="EMBL/GenBank/DDBJ databases">
        <title>Subsurface microbial communities from deep shales in Ohio and West Virginia, USA.</title>
        <authorList>
            <person name="Wrighton K."/>
        </authorList>
    </citation>
    <scope>NUCLEOTIDE SEQUENCE [LARGE SCALE GENOMIC DNA]</scope>
    <source>
        <strain evidence="1 10">MSL28</strain>
    </source>
</reference>
<dbReference type="InterPro" id="IPR029063">
    <property type="entry name" value="SAM-dependent_MTases_sf"/>
</dbReference>
<name>A0A1G6IXH7_9FIRM</name>
<evidence type="ECO:0000313" key="6">
    <source>
        <dbReference type="EMBL" id="TDS33931.1"/>
    </source>
</evidence>
<evidence type="ECO:0000313" key="8">
    <source>
        <dbReference type="Proteomes" id="UP000198945"/>
    </source>
</evidence>
<evidence type="ECO:0000313" key="4">
    <source>
        <dbReference type="EMBL" id="SDI44902.1"/>
    </source>
</evidence>
<dbReference type="SUPFAM" id="SSF53335">
    <property type="entry name" value="S-adenosyl-L-methionine-dependent methyltransferases"/>
    <property type="match status" value="1"/>
</dbReference>
<protein>
    <submittedName>
        <fullName evidence="2">Methyltransferase domain-containing protein</fullName>
    </submittedName>
    <submittedName>
        <fullName evidence="1">Methyltransferase family protein</fullName>
    </submittedName>
</protein>
<evidence type="ECO:0000313" key="7">
    <source>
        <dbReference type="Proteomes" id="UP000198612"/>
    </source>
</evidence>
<dbReference type="Proteomes" id="UP000198612">
    <property type="component" value="Unassembled WGS sequence"/>
</dbReference>
<reference evidence="7 9" key="1">
    <citation type="submission" date="2016-10" db="EMBL/GenBank/DDBJ databases">
        <authorList>
            <person name="Varghese N."/>
            <person name="Submissions S."/>
        </authorList>
    </citation>
    <scope>NUCLEOTIDE SEQUENCE [LARGE SCALE GENOMIC DNA]</scope>
    <source>
        <strain evidence="2 12">WG10</strain>
        <strain evidence="3 9">WG2</strain>
        <strain evidence="5 7">WG5</strain>
    </source>
</reference>
<dbReference type="EMBL" id="SOAA01000003">
    <property type="protein sequence ID" value="TDS33931.1"/>
    <property type="molecule type" value="Genomic_DNA"/>
</dbReference>
<dbReference type="EMBL" id="FNEH01000006">
    <property type="protein sequence ID" value="SDI44902.1"/>
    <property type="molecule type" value="Genomic_DNA"/>
</dbReference>
<dbReference type="Pfam" id="PF13489">
    <property type="entry name" value="Methyltransf_23"/>
    <property type="match status" value="1"/>
</dbReference>
<gene>
    <name evidence="6" type="ORF">BY453_10391</name>
    <name evidence="1" type="ORF">C8C78_10192</name>
    <name evidence="2" type="ORF">SAMN04488597_102118</name>
    <name evidence="3" type="ORF">SAMN04488598_10888</name>
    <name evidence="5" type="ORF">SAMN04515652_106106</name>
    <name evidence="4" type="ORF">SAMN04515654_106105</name>
</gene>
<keyword evidence="9" id="KW-1185">Reference proteome</keyword>
<dbReference type="EMBL" id="FOHG01000006">
    <property type="protein sequence ID" value="SES80203.1"/>
    <property type="molecule type" value="Genomic_DNA"/>
</dbReference>
<dbReference type="Gene3D" id="3.40.50.150">
    <property type="entry name" value="Vaccinia Virus protein VP39"/>
    <property type="match status" value="2"/>
</dbReference>
<evidence type="ECO:0000313" key="11">
    <source>
        <dbReference type="Proteomes" id="UP000295758"/>
    </source>
</evidence>
<evidence type="ECO:0000313" key="2">
    <source>
        <dbReference type="EMBL" id="SDC11252.1"/>
    </source>
</evidence>
<dbReference type="Proteomes" id="UP000199519">
    <property type="component" value="Unassembled WGS sequence"/>
</dbReference>
<evidence type="ECO:0000313" key="10">
    <source>
        <dbReference type="Proteomes" id="UP000247389"/>
    </source>
</evidence>